<dbReference type="EMBL" id="JASAYT010000025">
    <property type="protein sequence ID" value="MDP8175392.1"/>
    <property type="molecule type" value="Genomic_DNA"/>
</dbReference>
<proteinExistence type="predicted"/>
<organism evidence="1 2">
    <name type="scientific">Phocoenobacter skyensis</name>
    <dbReference type="NCBI Taxonomy" id="97481"/>
    <lineage>
        <taxon>Bacteria</taxon>
        <taxon>Pseudomonadati</taxon>
        <taxon>Pseudomonadota</taxon>
        <taxon>Gammaproteobacteria</taxon>
        <taxon>Pasteurellales</taxon>
        <taxon>Pasteurellaceae</taxon>
        <taxon>Phocoenobacter</taxon>
    </lineage>
</organism>
<protein>
    <submittedName>
        <fullName evidence="1">Uncharacterized protein</fullName>
    </submittedName>
</protein>
<reference evidence="1" key="1">
    <citation type="journal article" date="2023" name="Front. Microbiol.">
        <title>Phylogeography and host specificity of Pasteurellaceae pathogenic to sea-farmed fish in the north-east Atlantic.</title>
        <authorList>
            <person name="Gulla S."/>
            <person name="Colquhoun D.J."/>
            <person name="Olsen A.B."/>
            <person name="Spilsberg B."/>
            <person name="Lagesen K."/>
            <person name="Aakesson C.P."/>
            <person name="Strom S."/>
            <person name="Manji F."/>
            <person name="Birkbeck T.H."/>
            <person name="Nilsen H.K."/>
        </authorList>
    </citation>
    <scope>NUCLEOTIDE SEQUENCE</scope>
    <source>
        <strain evidence="1">98B1</strain>
    </source>
</reference>
<evidence type="ECO:0000313" key="2">
    <source>
        <dbReference type="Proteomes" id="UP001231736"/>
    </source>
</evidence>
<evidence type="ECO:0000313" key="1">
    <source>
        <dbReference type="EMBL" id="MDP8175392.1"/>
    </source>
</evidence>
<gene>
    <name evidence="1" type="ORF">QJU97_07980</name>
</gene>
<dbReference type="AlphaFoldDB" id="A0AAJ6NEP9"/>
<name>A0AAJ6NEP9_9PAST</name>
<sequence>MMLIKICKNKRINMTKNSVLIIVFFSLFMSNIYASHYKLSKNEKRDGYDFFEFQYYPDKGKSFKDVFDSSKATQKAVYLRMLGEFSPKTNKELFSYYEKHIPQAVMKKALKSSGNMHNPAIQPLNNMFDKAFKTTSFFKEIISIMEKHCYKLKKIEREKFNINTKTLRIWQPDIWLYFDKLSKCNQK</sequence>
<accession>A0AAJ6NEP9</accession>
<comment type="caution">
    <text evidence="1">The sequence shown here is derived from an EMBL/GenBank/DDBJ whole genome shotgun (WGS) entry which is preliminary data.</text>
</comment>
<dbReference type="RefSeq" id="WP_306387497.1">
    <property type="nucleotide sequence ID" value="NZ_JASAYT010000025.1"/>
</dbReference>
<dbReference type="Proteomes" id="UP001231736">
    <property type="component" value="Unassembled WGS sequence"/>
</dbReference>